<dbReference type="SUPFAM" id="SSF49265">
    <property type="entry name" value="Fibronectin type III"/>
    <property type="match status" value="1"/>
</dbReference>
<dbReference type="EMBL" id="JACHOC010000008">
    <property type="protein sequence ID" value="MBB4624013.1"/>
    <property type="molecule type" value="Genomic_DNA"/>
</dbReference>
<dbReference type="InterPro" id="IPR036116">
    <property type="entry name" value="FN3_sf"/>
</dbReference>
<evidence type="ECO:0008006" key="3">
    <source>
        <dbReference type="Google" id="ProtNLM"/>
    </source>
</evidence>
<dbReference type="PROSITE" id="PS51257">
    <property type="entry name" value="PROKAR_LIPOPROTEIN"/>
    <property type="match status" value="1"/>
</dbReference>
<dbReference type="RefSeq" id="WP_183671839.1">
    <property type="nucleotide sequence ID" value="NZ_BMPB01000011.1"/>
</dbReference>
<dbReference type="Proteomes" id="UP000533637">
    <property type="component" value="Unassembled WGS sequence"/>
</dbReference>
<reference evidence="1 2" key="1">
    <citation type="submission" date="2020-08" db="EMBL/GenBank/DDBJ databases">
        <title>Genomic Encyclopedia of Type Strains, Phase IV (KMG-IV): sequencing the most valuable type-strain genomes for metagenomic binning, comparative biology and taxonomic classification.</title>
        <authorList>
            <person name="Goeker M."/>
        </authorList>
    </citation>
    <scope>NUCLEOTIDE SEQUENCE [LARGE SCALE GENOMIC DNA]</scope>
    <source>
        <strain evidence="1 2">DSM 102983</strain>
    </source>
</reference>
<protein>
    <recommendedName>
        <fullName evidence="3">Fibronectin type III domain protein</fullName>
    </recommendedName>
</protein>
<gene>
    <name evidence="1" type="ORF">GGQ57_003937</name>
</gene>
<proteinExistence type="predicted"/>
<sequence>MNLLKYILFFLPVVLMLGSCEKDAEPAAVSIGMQLEEPLHIGRTYVRLKARVTSQAALKETGFLWWKTGDREHASEVACQDSLSYGLQVLLEGLEPDASYEYCLYAGNGTDRLMGEPGSFNTLLYGDPLLSDLQVDGEVANLFTFRVKDDGIDGTGHNLLSKGVCWNTEGSPTIDDRKQEAEGEETAFTVSIPDLQENTTYYLRAFALNDSSYLAYSPEITIHTGKTLPRISGIQLLDSLKKEFCATLEDIGGAEIISRGFCWNTTGMPTVEDEKEIVSDDFTGMLTNLKSNTLYYVRAFAENAFGIGYSEELAVSIVSLPIVGTVVRIDPENNVFRSVLVTDGGSEITEKGFCWNMTGNPSVGDHVVVADEDFTAMISEMESGTYYIRAYAVNKAGVGYGEELSVSIHVLTIPVLDRVRIIDWETNRIQCSILNVGGSKITANGFCWSTHDYPDVSDYLLDADEDFTAVMGTMYPGVYYIRAYASNKVGTGYSRTLVLDTRKVPEVGEIEVLNAATYTYRSRLLDNGGGNISKWGFCWNTVGEPDIWDDSVQADNDFTATLGELSPGVYYIRAYAINEKGAGYGPEYSIVVSPSESY</sequence>
<accession>A0ABR6KT75</accession>
<evidence type="ECO:0000313" key="1">
    <source>
        <dbReference type="EMBL" id="MBB4624013.1"/>
    </source>
</evidence>
<evidence type="ECO:0000313" key="2">
    <source>
        <dbReference type="Proteomes" id="UP000533637"/>
    </source>
</evidence>
<organism evidence="1 2">
    <name type="scientific">Parabacteroides faecis</name>
    <dbReference type="NCBI Taxonomy" id="1217282"/>
    <lineage>
        <taxon>Bacteria</taxon>
        <taxon>Pseudomonadati</taxon>
        <taxon>Bacteroidota</taxon>
        <taxon>Bacteroidia</taxon>
        <taxon>Bacteroidales</taxon>
        <taxon>Tannerellaceae</taxon>
        <taxon>Parabacteroides</taxon>
    </lineage>
</organism>
<comment type="caution">
    <text evidence="1">The sequence shown here is derived from an EMBL/GenBank/DDBJ whole genome shotgun (WGS) entry which is preliminary data.</text>
</comment>
<keyword evidence="2" id="KW-1185">Reference proteome</keyword>
<name>A0ABR6KT75_9BACT</name>